<sequence>MFPASTRNKTLQGGLHSSPQIRKARQRSVRLTNRWIGLLLPLTLLVVWQAAGSAELLNPILLPAPFDIWEEFRAMLLSGELLSNLGISTWRVLFGFLMGGGLGLAAGLWVGFSHKAERLLNPSLQMLRTLPHLAIAPLFILWFGFGEESKLLLIAKGSFFPLYINTFLGIRSVDNKLFDVARVLEFSRMQMIMKLILPASLPNILLGTRLSLGVAWIGLVVAEMMGSTSGIGFMINDARSMSLTTVMFVGIVVFAIVGKLSDSLVLLVERRLLRWRDSFQGEGGQ</sequence>
<gene>
    <name evidence="10" type="ORF">EJP77_14505</name>
</gene>
<dbReference type="GO" id="GO:0005886">
    <property type="term" value="C:plasma membrane"/>
    <property type="evidence" value="ECO:0007669"/>
    <property type="project" value="UniProtKB-SubCell"/>
</dbReference>
<reference evidence="10 11" key="1">
    <citation type="submission" date="2018-12" db="EMBL/GenBank/DDBJ databases">
        <authorList>
            <person name="Sun L."/>
            <person name="Chen Z."/>
        </authorList>
    </citation>
    <scope>NUCLEOTIDE SEQUENCE [LARGE SCALE GENOMIC DNA]</scope>
    <source>
        <strain evidence="10 11">3-5-3</strain>
    </source>
</reference>
<dbReference type="PROSITE" id="PS50928">
    <property type="entry name" value="ABC_TM1"/>
    <property type="match status" value="1"/>
</dbReference>
<evidence type="ECO:0000259" key="9">
    <source>
        <dbReference type="PROSITE" id="PS50928"/>
    </source>
</evidence>
<dbReference type="Pfam" id="PF00528">
    <property type="entry name" value="BPD_transp_1"/>
    <property type="match status" value="1"/>
</dbReference>
<protein>
    <submittedName>
        <fullName evidence="10">ABC transporter permease</fullName>
    </submittedName>
</protein>
<dbReference type="GO" id="GO:0042918">
    <property type="term" value="P:alkanesulfonate transmembrane transport"/>
    <property type="evidence" value="ECO:0007669"/>
    <property type="project" value="UniProtKB-ARBA"/>
</dbReference>
<organism evidence="10 11">
    <name type="scientific">Paenibacillus zeisoli</name>
    <dbReference type="NCBI Taxonomy" id="2496267"/>
    <lineage>
        <taxon>Bacteria</taxon>
        <taxon>Bacillati</taxon>
        <taxon>Bacillota</taxon>
        <taxon>Bacilli</taxon>
        <taxon>Bacillales</taxon>
        <taxon>Paenibacillaceae</taxon>
        <taxon>Paenibacillus</taxon>
    </lineage>
</organism>
<dbReference type="Gene3D" id="1.10.3720.10">
    <property type="entry name" value="MetI-like"/>
    <property type="match status" value="1"/>
</dbReference>
<dbReference type="AlphaFoldDB" id="A0A3S1CXR6"/>
<evidence type="ECO:0000256" key="8">
    <source>
        <dbReference type="SAM" id="MobiDB-lite"/>
    </source>
</evidence>
<evidence type="ECO:0000256" key="3">
    <source>
        <dbReference type="ARBA" id="ARBA00022475"/>
    </source>
</evidence>
<dbReference type="InterPro" id="IPR035906">
    <property type="entry name" value="MetI-like_sf"/>
</dbReference>
<dbReference type="SUPFAM" id="SSF161098">
    <property type="entry name" value="MetI-like"/>
    <property type="match status" value="1"/>
</dbReference>
<comment type="similarity">
    <text evidence="7">Belongs to the binding-protein-dependent transport system permease family.</text>
</comment>
<dbReference type="Proteomes" id="UP000272464">
    <property type="component" value="Unassembled WGS sequence"/>
</dbReference>
<dbReference type="CDD" id="cd06261">
    <property type="entry name" value="TM_PBP2"/>
    <property type="match status" value="1"/>
</dbReference>
<evidence type="ECO:0000256" key="4">
    <source>
        <dbReference type="ARBA" id="ARBA00022692"/>
    </source>
</evidence>
<feature type="compositionally biased region" description="Polar residues" evidence="8">
    <location>
        <begin position="1"/>
        <end position="20"/>
    </location>
</feature>
<evidence type="ECO:0000313" key="10">
    <source>
        <dbReference type="EMBL" id="RUT29586.1"/>
    </source>
</evidence>
<dbReference type="PANTHER" id="PTHR30151">
    <property type="entry name" value="ALKANE SULFONATE ABC TRANSPORTER-RELATED, MEMBRANE SUBUNIT"/>
    <property type="match status" value="1"/>
</dbReference>
<comment type="subcellular location">
    <subcellularLocation>
        <location evidence="1 7">Cell membrane</location>
        <topology evidence="1 7">Multi-pass membrane protein</topology>
    </subcellularLocation>
</comment>
<proteinExistence type="inferred from homology"/>
<keyword evidence="6 7" id="KW-0472">Membrane</keyword>
<feature type="region of interest" description="Disordered" evidence="8">
    <location>
        <begin position="1"/>
        <end position="21"/>
    </location>
</feature>
<feature type="domain" description="ABC transmembrane type-1" evidence="9">
    <location>
        <begin position="81"/>
        <end position="264"/>
    </location>
</feature>
<feature type="transmembrane region" description="Helical" evidence="7">
    <location>
        <begin position="124"/>
        <end position="145"/>
    </location>
</feature>
<feature type="transmembrane region" description="Helical" evidence="7">
    <location>
        <begin position="31"/>
        <end position="51"/>
    </location>
</feature>
<keyword evidence="4 7" id="KW-0812">Transmembrane</keyword>
<feature type="transmembrane region" description="Helical" evidence="7">
    <location>
        <begin position="151"/>
        <end position="170"/>
    </location>
</feature>
<dbReference type="OrthoDB" id="9804353at2"/>
<keyword evidence="5 7" id="KW-1133">Transmembrane helix</keyword>
<keyword evidence="3" id="KW-1003">Cell membrane</keyword>
<keyword evidence="2 7" id="KW-0813">Transport</keyword>
<name>A0A3S1CXR6_9BACL</name>
<feature type="transmembrane region" description="Helical" evidence="7">
    <location>
        <begin position="214"/>
        <end position="235"/>
    </location>
</feature>
<dbReference type="EMBL" id="RZNX01000006">
    <property type="protein sequence ID" value="RUT29586.1"/>
    <property type="molecule type" value="Genomic_DNA"/>
</dbReference>
<keyword evidence="11" id="KW-1185">Reference proteome</keyword>
<dbReference type="FunFam" id="1.10.3720.10:FF:000003">
    <property type="entry name" value="Aliphatic sulfonate ABC transporter permease"/>
    <property type="match status" value="1"/>
</dbReference>
<dbReference type="InterPro" id="IPR000515">
    <property type="entry name" value="MetI-like"/>
</dbReference>
<evidence type="ECO:0000256" key="5">
    <source>
        <dbReference type="ARBA" id="ARBA00022989"/>
    </source>
</evidence>
<evidence type="ECO:0000313" key="11">
    <source>
        <dbReference type="Proteomes" id="UP000272464"/>
    </source>
</evidence>
<feature type="transmembrane region" description="Helical" evidence="7">
    <location>
        <begin position="247"/>
        <end position="268"/>
    </location>
</feature>
<evidence type="ECO:0000256" key="2">
    <source>
        <dbReference type="ARBA" id="ARBA00022448"/>
    </source>
</evidence>
<accession>A0A3S1CXR6</accession>
<evidence type="ECO:0000256" key="6">
    <source>
        <dbReference type="ARBA" id="ARBA00023136"/>
    </source>
</evidence>
<feature type="transmembrane region" description="Helical" evidence="7">
    <location>
        <begin position="92"/>
        <end position="112"/>
    </location>
</feature>
<dbReference type="PANTHER" id="PTHR30151:SF38">
    <property type="entry name" value="ALIPHATIC SULFONATES TRANSPORT PERMEASE PROTEIN SSUC-RELATED"/>
    <property type="match status" value="1"/>
</dbReference>
<comment type="caution">
    <text evidence="10">The sequence shown here is derived from an EMBL/GenBank/DDBJ whole genome shotgun (WGS) entry which is preliminary data.</text>
</comment>
<evidence type="ECO:0000256" key="1">
    <source>
        <dbReference type="ARBA" id="ARBA00004651"/>
    </source>
</evidence>
<evidence type="ECO:0000256" key="7">
    <source>
        <dbReference type="RuleBase" id="RU363032"/>
    </source>
</evidence>
<dbReference type="RefSeq" id="WP_127199970.1">
    <property type="nucleotide sequence ID" value="NZ_RZNX01000006.1"/>
</dbReference>